<dbReference type="EMBL" id="JBBBZM010000124">
    <property type="protein sequence ID" value="KAL0633474.1"/>
    <property type="molecule type" value="Genomic_DNA"/>
</dbReference>
<sequence>MTIHRSDLSGYAIVVVAHLNDYTVASLYHWRHVLGARVPTEFDFLEKEEFKACPPIDLPGIPNRADWVESCLAPALDGLSKIVPRDTKIAICLIDKVTALTDYPRDEIKTYCNAENPTPPPRAKSPVDVTTEEKLEERVVEWVDKFLRPALDITLDSTPIAIQLYLPTKDLCANPHNDYNSVRDQIMNRLRANPPTDVTVILAGSSDDELPGTILDRVFDEHKNLLTGDKFVVTIAHMADTTTIFVDKRSTAGYKPRGSVQIPDGADDTALEDVFKKALRFVRDTKDDKTPFVVLFVNLDGKAGGNDLFHDRARRYWGTEHTEWGALVEPDVKDHDELVEMLEEKFSHVVVVDAGSGGTRDFVYSWLPPSQFEVVNQNG</sequence>
<name>A0ABR3GBY8_9PEZI</name>
<comment type="caution">
    <text evidence="1">The sequence shown here is derived from an EMBL/GenBank/DDBJ whole genome shotgun (WGS) entry which is preliminary data.</text>
</comment>
<reference evidence="1 2" key="1">
    <citation type="submission" date="2024-02" db="EMBL/GenBank/DDBJ databases">
        <title>Discinaceae phylogenomics.</title>
        <authorList>
            <person name="Dirks A.C."/>
            <person name="James T.Y."/>
        </authorList>
    </citation>
    <scope>NUCLEOTIDE SEQUENCE [LARGE SCALE GENOMIC DNA]</scope>
    <source>
        <strain evidence="1 2">ACD0624</strain>
    </source>
</reference>
<dbReference type="Proteomes" id="UP001447188">
    <property type="component" value="Unassembled WGS sequence"/>
</dbReference>
<evidence type="ECO:0000313" key="1">
    <source>
        <dbReference type="EMBL" id="KAL0633474.1"/>
    </source>
</evidence>
<evidence type="ECO:0000313" key="2">
    <source>
        <dbReference type="Proteomes" id="UP001447188"/>
    </source>
</evidence>
<protein>
    <submittedName>
        <fullName evidence="1">Uncharacterized protein</fullName>
    </submittedName>
</protein>
<gene>
    <name evidence="1" type="ORF">Q9L58_007644</name>
</gene>
<proteinExistence type="predicted"/>
<organism evidence="1 2">
    <name type="scientific">Discina gigas</name>
    <dbReference type="NCBI Taxonomy" id="1032678"/>
    <lineage>
        <taxon>Eukaryota</taxon>
        <taxon>Fungi</taxon>
        <taxon>Dikarya</taxon>
        <taxon>Ascomycota</taxon>
        <taxon>Pezizomycotina</taxon>
        <taxon>Pezizomycetes</taxon>
        <taxon>Pezizales</taxon>
        <taxon>Discinaceae</taxon>
        <taxon>Discina</taxon>
    </lineage>
</organism>
<keyword evidence="2" id="KW-1185">Reference proteome</keyword>
<accession>A0ABR3GBY8</accession>